<feature type="transmembrane region" description="Helical" evidence="7">
    <location>
        <begin position="31"/>
        <end position="50"/>
    </location>
</feature>
<organism evidence="8 9">
    <name type="scientific">Olea europaea subsp. europaea</name>
    <dbReference type="NCBI Taxonomy" id="158383"/>
    <lineage>
        <taxon>Eukaryota</taxon>
        <taxon>Viridiplantae</taxon>
        <taxon>Streptophyta</taxon>
        <taxon>Embryophyta</taxon>
        <taxon>Tracheophyta</taxon>
        <taxon>Spermatophyta</taxon>
        <taxon>Magnoliopsida</taxon>
        <taxon>eudicotyledons</taxon>
        <taxon>Gunneridae</taxon>
        <taxon>Pentapetalae</taxon>
        <taxon>asterids</taxon>
        <taxon>lamiids</taxon>
        <taxon>Lamiales</taxon>
        <taxon>Oleaceae</taxon>
        <taxon>Oleeae</taxon>
        <taxon>Olea</taxon>
    </lineage>
</organism>
<feature type="transmembrane region" description="Helical" evidence="7">
    <location>
        <begin position="532"/>
        <end position="555"/>
    </location>
</feature>
<keyword evidence="5 7" id="KW-0472">Membrane</keyword>
<feature type="transmembrane region" description="Helical" evidence="7">
    <location>
        <begin position="181"/>
        <end position="200"/>
    </location>
</feature>
<dbReference type="SUPFAM" id="SSF103473">
    <property type="entry name" value="MFS general substrate transporter"/>
    <property type="match status" value="1"/>
</dbReference>
<evidence type="ECO:0000256" key="1">
    <source>
        <dbReference type="ARBA" id="ARBA00004141"/>
    </source>
</evidence>
<evidence type="ECO:0000256" key="4">
    <source>
        <dbReference type="ARBA" id="ARBA00022989"/>
    </source>
</evidence>
<dbReference type="Pfam" id="PF00854">
    <property type="entry name" value="PTR2"/>
    <property type="match status" value="1"/>
</dbReference>
<feature type="transmembrane region" description="Helical" evidence="7">
    <location>
        <begin position="485"/>
        <end position="505"/>
    </location>
</feature>
<sequence>MENSDVEKTHAPLARRKGGIRTMPFVIANEAFEKIASFGLLPNMILYLTIEYHFDAATGTSILFIWLAISNFMPILGAFLSDSYLGRFIVICMATIVSLMGLIVLWLTAILKQARPPSCDPSKGNCIKPNAGQIALLFTSFVLMSIGAGGIRPCSLAFGADQFENPENPNNERIMQSFFGWYYASVGLSLMISLTVIVYIQNEYGWIVGFGVPVGLMLVSAIVFFFGTNLYIKVTPSKSLFTGFAQVIAAARKNKHVDFPLKDSDGCYYRGNDSKLVAPTRRLRFLNKACIIQNPQKELNPDGSASDPWSLCTIQQVEQLKSLIKVLPMWSTGIVIAITISQHSFPVLQANTFNRHFIGKFSIPAASFGLFGILTLTLWIAIYDRILVPYLTKYTKDPRGIPVKYRIGIGLLISCLSTTVSALVEKKRRSRALEEGLAELPHAVVNMTAMWIVPQYCLSGLGEAFNAIGQIEYYYSQFPNNMASIAVALFALGMAVANLIASLIVKIVDDCSKKGGKESWVSTNLNKGHYDYYWWILTMLSVGNVFYYIIISYFYGNFEEEKVWNEDDDENIKDGNGAIIETAKSKDSPKNLAIN</sequence>
<dbReference type="InterPro" id="IPR018456">
    <property type="entry name" value="PTR2_symporter_CS"/>
</dbReference>
<dbReference type="EMBL" id="CACTIH010002023">
    <property type="protein sequence ID" value="CAA2971734.1"/>
    <property type="molecule type" value="Genomic_DNA"/>
</dbReference>
<feature type="transmembrane region" description="Helical" evidence="7">
    <location>
        <begin position="62"/>
        <end position="81"/>
    </location>
</feature>
<evidence type="ECO:0000313" key="9">
    <source>
        <dbReference type="Proteomes" id="UP000594638"/>
    </source>
</evidence>
<evidence type="ECO:0000256" key="7">
    <source>
        <dbReference type="SAM" id="Phobius"/>
    </source>
</evidence>
<comment type="subcellular location">
    <subcellularLocation>
        <location evidence="1">Membrane</location>
        <topology evidence="1">Multi-pass membrane protein</topology>
    </subcellularLocation>
</comment>
<keyword evidence="9" id="KW-1185">Reference proteome</keyword>
<keyword evidence="4 7" id="KW-1133">Transmembrane helix</keyword>
<dbReference type="GO" id="GO:0006857">
    <property type="term" value="P:oligopeptide transport"/>
    <property type="evidence" value="ECO:0007669"/>
    <property type="project" value="InterPro"/>
</dbReference>
<accession>A0A8S0R0A5</accession>
<dbReference type="InterPro" id="IPR000109">
    <property type="entry name" value="POT_fam"/>
</dbReference>
<keyword evidence="3 7" id="KW-0812">Transmembrane</keyword>
<name>A0A8S0R0A5_OLEEU</name>
<comment type="similarity">
    <text evidence="6">Belongs to the major facilitator superfamily. Phosphate:H(+) symporter (TC 2.A.1.9) family.</text>
</comment>
<dbReference type="PROSITE" id="PS01022">
    <property type="entry name" value="PTR2_1"/>
    <property type="match status" value="1"/>
</dbReference>
<evidence type="ECO:0000256" key="6">
    <source>
        <dbReference type="ARBA" id="ARBA00044504"/>
    </source>
</evidence>
<feature type="transmembrane region" description="Helical" evidence="7">
    <location>
        <begin position="131"/>
        <end position="151"/>
    </location>
</feature>
<comment type="similarity">
    <text evidence="2">Belongs to the major facilitator superfamily. Proton-dependent oligopeptide transporter (POT/PTR) (TC 2.A.17) family.</text>
</comment>
<feature type="transmembrane region" description="Helical" evidence="7">
    <location>
        <begin position="88"/>
        <end position="111"/>
    </location>
</feature>
<dbReference type="InterPro" id="IPR036259">
    <property type="entry name" value="MFS_trans_sf"/>
</dbReference>
<feature type="transmembrane region" description="Helical" evidence="7">
    <location>
        <begin position="403"/>
        <end position="424"/>
    </location>
</feature>
<proteinExistence type="inferred from homology"/>
<dbReference type="PANTHER" id="PTHR11654">
    <property type="entry name" value="OLIGOPEPTIDE TRANSPORTER-RELATED"/>
    <property type="match status" value="1"/>
</dbReference>
<feature type="transmembrane region" description="Helical" evidence="7">
    <location>
        <begin position="361"/>
        <end position="383"/>
    </location>
</feature>
<protein>
    <submittedName>
        <fullName evidence="8">NRT1 PTR FAMILY -like</fullName>
    </submittedName>
</protein>
<feature type="transmembrane region" description="Helical" evidence="7">
    <location>
        <begin position="206"/>
        <end position="232"/>
    </location>
</feature>
<comment type="caution">
    <text evidence="8">The sequence shown here is derived from an EMBL/GenBank/DDBJ whole genome shotgun (WGS) entry which is preliminary data.</text>
</comment>
<evidence type="ECO:0000256" key="3">
    <source>
        <dbReference type="ARBA" id="ARBA00022692"/>
    </source>
</evidence>
<gene>
    <name evidence="8" type="ORF">OLEA9_A062169</name>
</gene>
<dbReference type="Proteomes" id="UP000594638">
    <property type="component" value="Unassembled WGS sequence"/>
</dbReference>
<dbReference type="GO" id="GO:0016020">
    <property type="term" value="C:membrane"/>
    <property type="evidence" value="ECO:0007669"/>
    <property type="project" value="UniProtKB-SubCell"/>
</dbReference>
<dbReference type="AlphaFoldDB" id="A0A8S0R0A5"/>
<evidence type="ECO:0000313" key="8">
    <source>
        <dbReference type="EMBL" id="CAA2971734.1"/>
    </source>
</evidence>
<evidence type="ECO:0000256" key="5">
    <source>
        <dbReference type="ARBA" id="ARBA00023136"/>
    </source>
</evidence>
<dbReference type="CDD" id="cd17416">
    <property type="entry name" value="MFS_NPF1_2"/>
    <property type="match status" value="1"/>
</dbReference>
<dbReference type="OrthoDB" id="8904098at2759"/>
<evidence type="ECO:0000256" key="2">
    <source>
        <dbReference type="ARBA" id="ARBA00005982"/>
    </source>
</evidence>
<reference evidence="8 9" key="1">
    <citation type="submission" date="2019-12" db="EMBL/GenBank/DDBJ databases">
        <authorList>
            <person name="Alioto T."/>
            <person name="Alioto T."/>
            <person name="Gomez Garrido J."/>
        </authorList>
    </citation>
    <scope>NUCLEOTIDE SEQUENCE [LARGE SCALE GENOMIC DNA]</scope>
</reference>
<dbReference type="GO" id="GO:0022857">
    <property type="term" value="F:transmembrane transporter activity"/>
    <property type="evidence" value="ECO:0007669"/>
    <property type="project" value="InterPro"/>
</dbReference>
<dbReference type="Gene3D" id="1.20.1250.20">
    <property type="entry name" value="MFS general substrate transporter like domains"/>
    <property type="match status" value="1"/>
</dbReference>
<dbReference type="Gramene" id="OE9A062169T1">
    <property type="protein sequence ID" value="OE9A062169C1"/>
    <property type="gene ID" value="OE9A062169"/>
</dbReference>